<gene>
    <name evidence="1" type="ORF">F4820DRAFT_436386</name>
</gene>
<dbReference type="EMBL" id="MU393581">
    <property type="protein sequence ID" value="KAI4860571.1"/>
    <property type="molecule type" value="Genomic_DNA"/>
</dbReference>
<sequence>MGDFPRPATPDTLPLNYCEECGLTWLESKADFKAEICPNPEAYFKPEPGSKVEPISQEALSLTHVYRPSIPRSVVVFFSGISIQQQQSTVGSVGVYFGPDSPYNFSQRQGGAWSHRAIDLKAALEALRKVRQSVDAERQTLICNSMPKGDKDSWGNIKRFRLVAATDSSCVVDWLCRELKTWTLVGSTYVNTKGEPVKESRGLLVIKEELEALAKAGIQVVWYHVPREHNQNAHKLMREALQ</sequence>
<evidence type="ECO:0000313" key="1">
    <source>
        <dbReference type="EMBL" id="KAI4860571.1"/>
    </source>
</evidence>
<proteinExistence type="predicted"/>
<protein>
    <submittedName>
        <fullName evidence="1">Uncharacterized protein</fullName>
    </submittedName>
</protein>
<reference evidence="1 2" key="1">
    <citation type="journal article" date="2022" name="New Phytol.">
        <title>Ecological generalism drives hyperdiversity of secondary metabolite gene clusters in xylarialean endophytes.</title>
        <authorList>
            <person name="Franco M.E.E."/>
            <person name="Wisecaver J.H."/>
            <person name="Arnold A.E."/>
            <person name="Ju Y.M."/>
            <person name="Slot J.C."/>
            <person name="Ahrendt S."/>
            <person name="Moore L.P."/>
            <person name="Eastman K.E."/>
            <person name="Scott K."/>
            <person name="Konkel Z."/>
            <person name="Mondo S.J."/>
            <person name="Kuo A."/>
            <person name="Hayes R.D."/>
            <person name="Haridas S."/>
            <person name="Andreopoulos B."/>
            <person name="Riley R."/>
            <person name="LaButti K."/>
            <person name="Pangilinan J."/>
            <person name="Lipzen A."/>
            <person name="Amirebrahimi M."/>
            <person name="Yan J."/>
            <person name="Adam C."/>
            <person name="Keymanesh K."/>
            <person name="Ng V."/>
            <person name="Louie K."/>
            <person name="Northen T."/>
            <person name="Drula E."/>
            <person name="Henrissat B."/>
            <person name="Hsieh H.M."/>
            <person name="Youens-Clark K."/>
            <person name="Lutzoni F."/>
            <person name="Miadlikowska J."/>
            <person name="Eastwood D.C."/>
            <person name="Hamelin R.C."/>
            <person name="Grigoriev I.V."/>
            <person name="U'Ren J.M."/>
        </authorList>
    </citation>
    <scope>NUCLEOTIDE SEQUENCE [LARGE SCALE GENOMIC DNA]</scope>
    <source>
        <strain evidence="1 2">CBS 119005</strain>
    </source>
</reference>
<name>A0ACB9YME3_9PEZI</name>
<organism evidence="1 2">
    <name type="scientific">Hypoxylon rubiginosum</name>
    <dbReference type="NCBI Taxonomy" id="110542"/>
    <lineage>
        <taxon>Eukaryota</taxon>
        <taxon>Fungi</taxon>
        <taxon>Dikarya</taxon>
        <taxon>Ascomycota</taxon>
        <taxon>Pezizomycotina</taxon>
        <taxon>Sordariomycetes</taxon>
        <taxon>Xylariomycetidae</taxon>
        <taxon>Xylariales</taxon>
        <taxon>Hypoxylaceae</taxon>
        <taxon>Hypoxylon</taxon>
    </lineage>
</organism>
<dbReference type="Proteomes" id="UP001497700">
    <property type="component" value="Unassembled WGS sequence"/>
</dbReference>
<accession>A0ACB9YME3</accession>
<keyword evidence="2" id="KW-1185">Reference proteome</keyword>
<evidence type="ECO:0000313" key="2">
    <source>
        <dbReference type="Proteomes" id="UP001497700"/>
    </source>
</evidence>
<comment type="caution">
    <text evidence="1">The sequence shown here is derived from an EMBL/GenBank/DDBJ whole genome shotgun (WGS) entry which is preliminary data.</text>
</comment>